<organism evidence="1 2">
    <name type="scientific">Alligator mississippiensis</name>
    <name type="common">American alligator</name>
    <dbReference type="NCBI Taxonomy" id="8496"/>
    <lineage>
        <taxon>Eukaryota</taxon>
        <taxon>Metazoa</taxon>
        <taxon>Chordata</taxon>
        <taxon>Craniata</taxon>
        <taxon>Vertebrata</taxon>
        <taxon>Euteleostomi</taxon>
        <taxon>Archelosauria</taxon>
        <taxon>Archosauria</taxon>
        <taxon>Crocodylia</taxon>
        <taxon>Alligatoridae</taxon>
        <taxon>Alligatorinae</taxon>
        <taxon>Alligator</taxon>
    </lineage>
</organism>
<evidence type="ECO:0000313" key="2">
    <source>
        <dbReference type="Proteomes" id="UP000050525"/>
    </source>
</evidence>
<dbReference type="AlphaFoldDB" id="A0A151NBE6"/>
<dbReference type="Proteomes" id="UP000050525">
    <property type="component" value="Unassembled WGS sequence"/>
</dbReference>
<accession>A0A151NBE6</accession>
<sequence>MHTHLIRKGARKRLNFHPAALSYLCERGANYQQLRRLHRDSRRKVALQGNGGGQGTAILLMQSQEVVRAAWLLWERAKQSQCIRDL</sequence>
<protein>
    <submittedName>
        <fullName evidence="1">Uncharacterized protein</fullName>
    </submittedName>
</protein>
<keyword evidence="2" id="KW-1185">Reference proteome</keyword>
<proteinExistence type="predicted"/>
<evidence type="ECO:0000313" key="1">
    <source>
        <dbReference type="EMBL" id="KYO34164.1"/>
    </source>
</evidence>
<name>A0A151NBE6_ALLMI</name>
<reference evidence="1 2" key="1">
    <citation type="journal article" date="2012" name="Genome Biol.">
        <title>Sequencing three crocodilian genomes to illuminate the evolution of archosaurs and amniotes.</title>
        <authorList>
            <person name="St John J.A."/>
            <person name="Braun E.L."/>
            <person name="Isberg S.R."/>
            <person name="Miles L.G."/>
            <person name="Chong A.Y."/>
            <person name="Gongora J."/>
            <person name="Dalzell P."/>
            <person name="Moran C."/>
            <person name="Bed'hom B."/>
            <person name="Abzhanov A."/>
            <person name="Burgess S.C."/>
            <person name="Cooksey A.M."/>
            <person name="Castoe T.A."/>
            <person name="Crawford N.G."/>
            <person name="Densmore L.D."/>
            <person name="Drew J.C."/>
            <person name="Edwards S.V."/>
            <person name="Faircloth B.C."/>
            <person name="Fujita M.K."/>
            <person name="Greenwold M.J."/>
            <person name="Hoffmann F.G."/>
            <person name="Howard J.M."/>
            <person name="Iguchi T."/>
            <person name="Janes D.E."/>
            <person name="Khan S.Y."/>
            <person name="Kohno S."/>
            <person name="de Koning A.J."/>
            <person name="Lance S.L."/>
            <person name="McCarthy F.M."/>
            <person name="McCormack J.E."/>
            <person name="Merchant M.E."/>
            <person name="Peterson D.G."/>
            <person name="Pollock D.D."/>
            <person name="Pourmand N."/>
            <person name="Raney B.J."/>
            <person name="Roessler K.A."/>
            <person name="Sanford J.R."/>
            <person name="Sawyer R.H."/>
            <person name="Schmidt C.J."/>
            <person name="Triplett E.W."/>
            <person name="Tuberville T.D."/>
            <person name="Venegas-Anaya M."/>
            <person name="Howard J.T."/>
            <person name="Jarvis E.D."/>
            <person name="Guillette L.J.Jr."/>
            <person name="Glenn T.C."/>
            <person name="Green R.E."/>
            <person name="Ray D.A."/>
        </authorList>
    </citation>
    <scope>NUCLEOTIDE SEQUENCE [LARGE SCALE GENOMIC DNA]</scope>
    <source>
        <strain evidence="1">KSC_2009_1</strain>
    </source>
</reference>
<dbReference type="EMBL" id="AKHW03003565">
    <property type="protein sequence ID" value="KYO34164.1"/>
    <property type="molecule type" value="Genomic_DNA"/>
</dbReference>
<gene>
    <name evidence="1" type="ORF">Y1Q_0002464</name>
</gene>
<comment type="caution">
    <text evidence="1">The sequence shown here is derived from an EMBL/GenBank/DDBJ whole genome shotgun (WGS) entry which is preliminary data.</text>
</comment>